<evidence type="ECO:0000313" key="1">
    <source>
        <dbReference type="EMBL" id="MDW2797048.1"/>
    </source>
</evidence>
<comment type="caution">
    <text evidence="1">The sequence shown here is derived from an EMBL/GenBank/DDBJ whole genome shotgun (WGS) entry which is preliminary data.</text>
</comment>
<evidence type="ECO:0000313" key="2">
    <source>
        <dbReference type="Proteomes" id="UP001276854"/>
    </source>
</evidence>
<keyword evidence="2" id="KW-1185">Reference proteome</keyword>
<dbReference type="RefSeq" id="WP_318063305.1">
    <property type="nucleotide sequence ID" value="NZ_JAWONS010000102.1"/>
</dbReference>
<accession>A0ABU4GHG9</accession>
<sequence>MHAIIHPIEPFDSSAGTTINFTWQGNQIFKARCMIKDNATESVVYDQTISTMKQSYLLPPGSALKNGGYYIAYISVIDVDGTESSFPSIGTPFYCYQTPQFRLSVKPGDTVKTSAYQVELTYAQTQNELLDYYSVTLYTYQKTELLTSGNLYNTENLSYLISGLENAKQYYIRATGKTVHNMTLDTGYILFTVSYTEAQIFNPLELNNRAELGAIEIKSNITSTIGIPESEVTYINHEYADLRNNSVTYDAGFEVKGDFTKAFLFYKPDRNARIIRFTDGRQSYVNIYYREGTLSDSNGKKAFFELEAEASGIRYILYSNYVSFPDTNQQFLLCLNRIGNTYEINAGLINQTERR</sequence>
<gene>
    <name evidence="1" type="ORF">RZO55_05570</name>
</gene>
<proteinExistence type="predicted"/>
<organism evidence="1 2">
    <name type="scientific">Clostridium boliviensis</name>
    <dbReference type="NCBI Taxonomy" id="318465"/>
    <lineage>
        <taxon>Bacteria</taxon>
        <taxon>Bacillati</taxon>
        <taxon>Bacillota</taxon>
        <taxon>Clostridia</taxon>
        <taxon>Eubacteriales</taxon>
        <taxon>Clostridiaceae</taxon>
        <taxon>Clostridium</taxon>
    </lineage>
</organism>
<name>A0ABU4GHG9_9CLOT</name>
<dbReference type="EMBL" id="JAWONS010000102">
    <property type="protein sequence ID" value="MDW2797048.1"/>
    <property type="molecule type" value="Genomic_DNA"/>
</dbReference>
<dbReference type="Proteomes" id="UP001276854">
    <property type="component" value="Unassembled WGS sequence"/>
</dbReference>
<protein>
    <submittedName>
        <fullName evidence="1">Uncharacterized protein</fullName>
    </submittedName>
</protein>
<reference evidence="1 2" key="1">
    <citation type="submission" date="2023-10" db="EMBL/GenBank/DDBJ databases">
        <title>A novel Glycoside Hydrolase 43-Like Enzyme from Clostrdium boliviensis is an Endo-xylanase, and a Candidate for Xylooligosaccharides Production from Different Xylan Substrates.</title>
        <authorList>
            <person name="Alvarez M.T."/>
            <person name="Rocabado-Villegas L.R."/>
            <person name="Salas-Veizaga D.M."/>
            <person name="Linares-Pasten J.A."/>
            <person name="Gudmundsdottir E.E."/>
            <person name="Hreggvidsson G.O."/>
            <person name="Adlercreutz P."/>
            <person name="Nordberg Karlsson E."/>
        </authorList>
    </citation>
    <scope>NUCLEOTIDE SEQUENCE [LARGE SCALE GENOMIC DNA]</scope>
    <source>
        <strain evidence="1 2">E-1</strain>
    </source>
</reference>